<dbReference type="Gene3D" id="1.10.287.470">
    <property type="entry name" value="Helix hairpin bin"/>
    <property type="match status" value="1"/>
</dbReference>
<name>R9LS07_9BACL</name>
<dbReference type="GO" id="GO:1990281">
    <property type="term" value="C:efflux pump complex"/>
    <property type="evidence" value="ECO:0007669"/>
    <property type="project" value="TreeGrafter"/>
</dbReference>
<organism evidence="3 4">
    <name type="scientific">Paenibacillus barengoltzii G22</name>
    <dbReference type="NCBI Taxonomy" id="1235795"/>
    <lineage>
        <taxon>Bacteria</taxon>
        <taxon>Bacillati</taxon>
        <taxon>Bacillota</taxon>
        <taxon>Bacilli</taxon>
        <taxon>Bacillales</taxon>
        <taxon>Paenibacillaceae</taxon>
        <taxon>Paenibacillus</taxon>
    </lineage>
</organism>
<dbReference type="PATRIC" id="fig|1235795.3.peg.402"/>
<dbReference type="HOGENOM" id="CLU_049417_0_0_9"/>
<dbReference type="GeneID" id="43343510"/>
<feature type="region of interest" description="Disordered" evidence="2">
    <location>
        <begin position="252"/>
        <end position="271"/>
    </location>
</feature>
<evidence type="ECO:0000256" key="2">
    <source>
        <dbReference type="SAM" id="MobiDB-lite"/>
    </source>
</evidence>
<dbReference type="AlphaFoldDB" id="R9LS07"/>
<dbReference type="STRING" id="1235795.C812_00431"/>
<comment type="caution">
    <text evidence="3">The sequence shown here is derived from an EMBL/GenBank/DDBJ whole genome shotgun (WGS) entry which is preliminary data.</text>
</comment>
<dbReference type="GO" id="GO:0015562">
    <property type="term" value="F:efflux transmembrane transporter activity"/>
    <property type="evidence" value="ECO:0007669"/>
    <property type="project" value="TreeGrafter"/>
</dbReference>
<evidence type="ECO:0000313" key="4">
    <source>
        <dbReference type="Proteomes" id="UP000019598"/>
    </source>
</evidence>
<protein>
    <submittedName>
        <fullName evidence="3">Uncharacterized protein</fullName>
    </submittedName>
</protein>
<keyword evidence="1" id="KW-0175">Coiled coil</keyword>
<dbReference type="PANTHER" id="PTHR30469:SF15">
    <property type="entry name" value="HLYD FAMILY OF SECRETION PROTEINS"/>
    <property type="match status" value="1"/>
</dbReference>
<evidence type="ECO:0000313" key="3">
    <source>
        <dbReference type="EMBL" id="EOS58512.1"/>
    </source>
</evidence>
<dbReference type="Gene3D" id="2.40.50.100">
    <property type="match status" value="1"/>
</dbReference>
<feature type="coiled-coil region" evidence="1">
    <location>
        <begin position="107"/>
        <end position="174"/>
    </location>
</feature>
<sequence>MEELATRSKQRKIRALGGLFFALLIVLTLGGNTIRALSMPKVTTAVPTVGSLDYSYEGSALVRPAAERKLMNPAGWKVLKVLVKVGDKVHKGQPLVRYDDSDVQDQLADQQSSLKKMQLSLEQLEYDLKQALREGDEEAVHHASSALKSMQFDIEDQKRRITKLQEEIQAGRELIAPVDGIVMTVGAEEGIASAGVPDVSLSDTSQGYQIRLMVPDELAILIRPGEELDSFALVDDDARQLTGTVTTIEEAYDGGGDSIGDDQLGAGDSGQASAANTRITISLKEEESGLLGGERVKVSLRKSKGDQLLLVPNEAVHHDSQGAFLYTISAEQGPLGNAYYAKLTRVETEGSNEYATAVSGEIFEQSEIIVGSTGLIMDGTRVRYELN</sequence>
<dbReference type="EMBL" id="ASSZ01000008">
    <property type="protein sequence ID" value="EOS58512.1"/>
    <property type="molecule type" value="Genomic_DNA"/>
</dbReference>
<dbReference type="OrthoDB" id="2593087at2"/>
<gene>
    <name evidence="3" type="ORF">C812_00431</name>
</gene>
<dbReference type="PANTHER" id="PTHR30469">
    <property type="entry name" value="MULTIDRUG RESISTANCE PROTEIN MDTA"/>
    <property type="match status" value="1"/>
</dbReference>
<accession>R9LS07</accession>
<evidence type="ECO:0000256" key="1">
    <source>
        <dbReference type="SAM" id="Coils"/>
    </source>
</evidence>
<dbReference type="Gene3D" id="2.40.30.170">
    <property type="match status" value="1"/>
</dbReference>
<reference evidence="3 4" key="1">
    <citation type="submission" date="2013-04" db="EMBL/GenBank/DDBJ databases">
        <title>The Genome Sequence of Paenibacillus barengoltzii G22.</title>
        <authorList>
            <consortium name="The Broad Institute Genomics Platform"/>
            <consortium name="The Broad Institute Genome Sequencing Center for Infectious Disease"/>
            <person name="Earl A."/>
            <person name="Xavier R."/>
            <person name="Elson C."/>
            <person name="Duck W."/>
            <person name="Walker B."/>
            <person name="Young S."/>
            <person name="Zeng Q."/>
            <person name="Gargeya S."/>
            <person name="Fitzgerald M."/>
            <person name="Haas B."/>
            <person name="Abouelleil A."/>
            <person name="Allen A.W."/>
            <person name="Alvarado L."/>
            <person name="Arachchi H.M."/>
            <person name="Berlin A.M."/>
            <person name="Chapman S.B."/>
            <person name="Gainer-Dewar J."/>
            <person name="Goldberg J."/>
            <person name="Griggs A."/>
            <person name="Gujja S."/>
            <person name="Hansen M."/>
            <person name="Howarth C."/>
            <person name="Imamovic A."/>
            <person name="Ireland A."/>
            <person name="Larimer J."/>
            <person name="McCowan C."/>
            <person name="Murphy C."/>
            <person name="Pearson M."/>
            <person name="Poon T.W."/>
            <person name="Priest M."/>
            <person name="Roberts A."/>
            <person name="Saif S."/>
            <person name="Shea T."/>
            <person name="Sisk P."/>
            <person name="Sykes S."/>
            <person name="Wortman J."/>
            <person name="Nusbaum C."/>
            <person name="Birren B."/>
        </authorList>
    </citation>
    <scope>NUCLEOTIDE SEQUENCE [LARGE SCALE GENOMIC DNA]</scope>
    <source>
        <strain evidence="3 4">G22</strain>
    </source>
</reference>
<dbReference type="Gene3D" id="2.40.420.20">
    <property type="match status" value="1"/>
</dbReference>
<dbReference type="RefSeq" id="WP_016311035.1">
    <property type="nucleotide sequence ID" value="NZ_KE159652.1"/>
</dbReference>
<proteinExistence type="predicted"/>
<dbReference type="Proteomes" id="UP000019598">
    <property type="component" value="Unassembled WGS sequence"/>
</dbReference>